<dbReference type="FunFam" id="2.60.40.60:FF:000009">
    <property type="entry name" value="Cadherin 24"/>
    <property type="match status" value="1"/>
</dbReference>
<dbReference type="InterPro" id="IPR020894">
    <property type="entry name" value="Cadherin_CS"/>
</dbReference>
<dbReference type="PRINTS" id="PR00205">
    <property type="entry name" value="CADHERIN"/>
</dbReference>
<sequence length="781" mass="87701">MSWSQRGRMNCSFLLPFLLGIPLLWPYLMATGNCKTEKAEHPGGSHWRVKRDWVWNQFFVQEEMNSTNRSIGQLKYGIDNEKNNYQYKLFGDGAGSTFVIDEKTGVLYAVQKLDREERDHYTLRAQVIDATTGRAVGTQSEFSVRVTDINDNEPKFLDGPYEAIVPEMSPEETSVIQVTASDADDPSTGYNAHLVYSLLQGQPYFSIEAKTGIIRISSKMDRELQDEYWVIIQAKDKIGLPGALSGTTSVLIKLSDVNDNRPVFKTSLYRMNVSEFAPAGTSVGKIMAYDNDIGDNAEMEYIIEDDSQTFDIITNHETQEGIVVLKKKVDFEQQNNYRIKAKVKNPRVDEQLLKYHAETSTTIIKVQVGDEDEPPVFHLPHYVFEISEGRPRGSWVGTVSARDPDQKESPIRYSMHITGSGEFCIDDNGTIFTVSPLDRERSAWHNLSVRAGEQDNVEQISSVPVYVQVLDINDNAPEFSDDYKTYMCENAGSGQIIQTISAVDRDKSIEDHYFSFNLSVEDTQNSSFTLIDNQDNTAVILTNRTGFSLQEEPVFYISILIADNGLPSLTSTNTLTIHVCDCGDDGSVETCSDKDFSARFKTDIAIVVAILICMVIICGLILLTLSLKQRRKQTLFPEKGEDFRENIFRYDDEGGGEDDTEAFDIGELKSRAILRERKTRKTPAGELGSLYRQSLQVGPDNAIIREFILEKLREANTDPCAPPFDSLQTYAFEGTGSLAESLSSLGSASSDQDDNYDYLHELGPRFKRLACMFGSTMQPNN</sequence>
<evidence type="ECO:0000313" key="18">
    <source>
        <dbReference type="Proteomes" id="UP000504628"/>
    </source>
</evidence>
<dbReference type="GO" id="GO:0005912">
    <property type="term" value="C:adherens junction"/>
    <property type="evidence" value="ECO:0007669"/>
    <property type="project" value="TreeGrafter"/>
</dbReference>
<dbReference type="InterPro" id="IPR015919">
    <property type="entry name" value="Cadherin-like_sf"/>
</dbReference>
<keyword evidence="7 12" id="KW-0106">Calcium</keyword>
<keyword evidence="4" id="KW-0479">Metal-binding</keyword>
<keyword evidence="2" id="KW-1003">Cell membrane</keyword>
<dbReference type="Proteomes" id="UP000504628">
    <property type="component" value="Chromosome 9"/>
</dbReference>
<evidence type="ECO:0000256" key="1">
    <source>
        <dbReference type="ARBA" id="ARBA00004251"/>
    </source>
</evidence>
<dbReference type="GO" id="GO:0016339">
    <property type="term" value="P:calcium-dependent cell-cell adhesion via plasma membrane cell adhesion molecules"/>
    <property type="evidence" value="ECO:0007669"/>
    <property type="project" value="TreeGrafter"/>
</dbReference>
<dbReference type="FunFam" id="2.60.40.60:FF:000017">
    <property type="entry name" value="Cadherin 24"/>
    <property type="match status" value="1"/>
</dbReference>
<evidence type="ECO:0000256" key="13">
    <source>
        <dbReference type="RuleBase" id="RU003318"/>
    </source>
</evidence>
<feature type="signal peptide" evidence="16">
    <location>
        <begin position="1"/>
        <end position="30"/>
    </location>
</feature>
<dbReference type="Gene3D" id="4.10.900.10">
    <property type="entry name" value="TCF3-CBD (Catenin binding domain)"/>
    <property type="match status" value="1"/>
</dbReference>
<comment type="function">
    <text evidence="14">Cadherins are calcium-dependent cell adhesion proteins.</text>
</comment>
<evidence type="ECO:0000256" key="16">
    <source>
        <dbReference type="SAM" id="SignalP"/>
    </source>
</evidence>
<dbReference type="SUPFAM" id="SSF49313">
    <property type="entry name" value="Cadherin-like"/>
    <property type="match status" value="5"/>
</dbReference>
<protein>
    <submittedName>
        <fullName evidence="19 20">Cadherin-19 isoform X1</fullName>
    </submittedName>
</protein>
<dbReference type="FunFam" id="2.60.40.60:FF:000012">
    <property type="entry name" value="Cadherin 24"/>
    <property type="match status" value="1"/>
</dbReference>
<name>A0A6J2MR88_9CHIR</name>
<evidence type="ECO:0000313" key="19">
    <source>
        <dbReference type="RefSeq" id="XP_028380498.2"/>
    </source>
</evidence>
<feature type="domain" description="Cadherin" evidence="17">
    <location>
        <begin position="157"/>
        <end position="264"/>
    </location>
</feature>
<dbReference type="InterPro" id="IPR039808">
    <property type="entry name" value="Cadherin"/>
</dbReference>
<evidence type="ECO:0000256" key="4">
    <source>
        <dbReference type="ARBA" id="ARBA00022723"/>
    </source>
</evidence>
<feature type="chain" id="PRO_5044641950" evidence="16">
    <location>
        <begin position="31"/>
        <end position="781"/>
    </location>
</feature>
<dbReference type="FunFam" id="4.10.900.10:FF:000001">
    <property type="entry name" value="Cadherin 2"/>
    <property type="match status" value="1"/>
</dbReference>
<dbReference type="CTD" id="28513"/>
<dbReference type="GO" id="GO:0016342">
    <property type="term" value="C:catenin complex"/>
    <property type="evidence" value="ECO:0007669"/>
    <property type="project" value="TreeGrafter"/>
</dbReference>
<dbReference type="GO" id="GO:0034332">
    <property type="term" value="P:adherens junction organization"/>
    <property type="evidence" value="ECO:0007669"/>
    <property type="project" value="TreeGrafter"/>
</dbReference>
<keyword evidence="18" id="KW-1185">Reference proteome</keyword>
<keyword evidence="11" id="KW-0325">Glycoprotein</keyword>
<keyword evidence="9 15" id="KW-1133">Transmembrane helix</keyword>
<dbReference type="OrthoDB" id="6252479at2759"/>
<dbReference type="CDD" id="cd11304">
    <property type="entry name" value="Cadherin_repeat"/>
    <property type="match status" value="5"/>
</dbReference>
<dbReference type="GeneID" id="114506807"/>
<organism evidence="18 19">
    <name type="scientific">Phyllostomus discolor</name>
    <name type="common">pale spear-nosed bat</name>
    <dbReference type="NCBI Taxonomy" id="89673"/>
    <lineage>
        <taxon>Eukaryota</taxon>
        <taxon>Metazoa</taxon>
        <taxon>Chordata</taxon>
        <taxon>Craniata</taxon>
        <taxon>Vertebrata</taxon>
        <taxon>Euteleostomi</taxon>
        <taxon>Mammalia</taxon>
        <taxon>Eutheria</taxon>
        <taxon>Laurasiatheria</taxon>
        <taxon>Chiroptera</taxon>
        <taxon>Yangochiroptera</taxon>
        <taxon>Phyllostomidae</taxon>
        <taxon>Phyllostominae</taxon>
        <taxon>Phyllostomus</taxon>
    </lineage>
</organism>
<evidence type="ECO:0000256" key="8">
    <source>
        <dbReference type="ARBA" id="ARBA00022889"/>
    </source>
</evidence>
<dbReference type="InterPro" id="IPR002126">
    <property type="entry name" value="Cadherin-like_dom"/>
</dbReference>
<evidence type="ECO:0000256" key="7">
    <source>
        <dbReference type="ARBA" id="ARBA00022837"/>
    </source>
</evidence>
<dbReference type="GO" id="GO:0016477">
    <property type="term" value="P:cell migration"/>
    <property type="evidence" value="ECO:0007669"/>
    <property type="project" value="TreeGrafter"/>
</dbReference>
<evidence type="ECO:0000313" key="20">
    <source>
        <dbReference type="RefSeq" id="XP_035866050.1"/>
    </source>
</evidence>
<gene>
    <name evidence="19 20" type="primary">CDH19</name>
</gene>
<feature type="domain" description="Cadherin" evidence="17">
    <location>
        <begin position="479"/>
        <end position="600"/>
    </location>
</feature>
<keyword evidence="10 15" id="KW-0472">Membrane</keyword>
<dbReference type="GO" id="GO:0007043">
    <property type="term" value="P:cell-cell junction assembly"/>
    <property type="evidence" value="ECO:0007669"/>
    <property type="project" value="TreeGrafter"/>
</dbReference>
<dbReference type="Pfam" id="PF00028">
    <property type="entry name" value="Cadherin"/>
    <property type="match status" value="4"/>
</dbReference>
<dbReference type="RefSeq" id="XP_028380498.2">
    <property type="nucleotide sequence ID" value="XM_028524697.2"/>
</dbReference>
<dbReference type="FunFam" id="2.60.40.60:FF:000008">
    <property type="entry name" value="Cadherin 24"/>
    <property type="match status" value="1"/>
</dbReference>
<feature type="domain" description="Cadherin" evidence="17">
    <location>
        <begin position="265"/>
        <end position="377"/>
    </location>
</feature>
<evidence type="ECO:0000256" key="5">
    <source>
        <dbReference type="ARBA" id="ARBA00022729"/>
    </source>
</evidence>
<proteinExistence type="predicted"/>
<comment type="subcellular location">
    <subcellularLocation>
        <location evidence="1 13">Cell membrane</location>
        <topology evidence="1 13">Single-pass type I membrane protein</topology>
    </subcellularLocation>
</comment>
<dbReference type="AlphaFoldDB" id="A0A6J2MR88"/>
<dbReference type="InterPro" id="IPR027397">
    <property type="entry name" value="Catenin-bd_sf"/>
</dbReference>
<dbReference type="GO" id="GO:0044331">
    <property type="term" value="P:cell-cell adhesion mediated by cadherin"/>
    <property type="evidence" value="ECO:0007669"/>
    <property type="project" value="TreeGrafter"/>
</dbReference>
<evidence type="ECO:0000256" key="11">
    <source>
        <dbReference type="ARBA" id="ARBA00023180"/>
    </source>
</evidence>
<evidence type="ECO:0000256" key="2">
    <source>
        <dbReference type="ARBA" id="ARBA00022475"/>
    </source>
</evidence>
<dbReference type="GO" id="GO:0045296">
    <property type="term" value="F:cadherin binding"/>
    <property type="evidence" value="ECO:0007669"/>
    <property type="project" value="TreeGrafter"/>
</dbReference>
<dbReference type="FunFam" id="2.60.40.60:FF:000014">
    <property type="entry name" value="Cadherin 8"/>
    <property type="match status" value="1"/>
</dbReference>
<keyword evidence="5 16" id="KW-0732">Signal</keyword>
<dbReference type="RefSeq" id="XP_035866050.1">
    <property type="nucleotide sequence ID" value="XM_036010157.1"/>
</dbReference>
<keyword evidence="6" id="KW-0677">Repeat</keyword>
<keyword evidence="3 13" id="KW-0812">Transmembrane</keyword>
<dbReference type="GO" id="GO:0007156">
    <property type="term" value="P:homophilic cell adhesion via plasma membrane adhesion molecules"/>
    <property type="evidence" value="ECO:0007669"/>
    <property type="project" value="InterPro"/>
</dbReference>
<evidence type="ECO:0000256" key="6">
    <source>
        <dbReference type="ARBA" id="ARBA00022737"/>
    </source>
</evidence>
<evidence type="ECO:0000256" key="9">
    <source>
        <dbReference type="ARBA" id="ARBA00022989"/>
    </source>
</evidence>
<dbReference type="PANTHER" id="PTHR24027:SF323">
    <property type="entry name" value="CADHERIN-19"/>
    <property type="match status" value="1"/>
</dbReference>
<accession>A0A6J2MR88</accession>
<evidence type="ECO:0000256" key="3">
    <source>
        <dbReference type="ARBA" id="ARBA00022692"/>
    </source>
</evidence>
<evidence type="ECO:0000259" key="17">
    <source>
        <dbReference type="PROSITE" id="PS50268"/>
    </source>
</evidence>
<dbReference type="GO" id="GO:0005509">
    <property type="term" value="F:calcium ion binding"/>
    <property type="evidence" value="ECO:0007669"/>
    <property type="project" value="UniProtKB-UniRule"/>
</dbReference>
<keyword evidence="8 13" id="KW-0130">Cell adhesion</keyword>
<dbReference type="PROSITE" id="PS00232">
    <property type="entry name" value="CADHERIN_1"/>
    <property type="match status" value="2"/>
</dbReference>
<evidence type="ECO:0000256" key="15">
    <source>
        <dbReference type="SAM" id="Phobius"/>
    </source>
</evidence>
<reference evidence="19 20" key="1">
    <citation type="submission" date="2025-04" db="UniProtKB">
        <authorList>
            <consortium name="RefSeq"/>
        </authorList>
    </citation>
    <scope>IDENTIFICATION</scope>
    <source>
        <tissue evidence="19 20">Muscle</tissue>
    </source>
</reference>
<evidence type="ECO:0000256" key="14">
    <source>
        <dbReference type="RuleBase" id="RU004357"/>
    </source>
</evidence>
<dbReference type="PANTHER" id="PTHR24027">
    <property type="entry name" value="CADHERIN-23"/>
    <property type="match status" value="1"/>
</dbReference>
<dbReference type="KEGG" id="pdic:114506807"/>
<evidence type="ECO:0000256" key="12">
    <source>
        <dbReference type="PROSITE-ProRule" id="PRU00043"/>
    </source>
</evidence>
<feature type="transmembrane region" description="Helical" evidence="15">
    <location>
        <begin position="604"/>
        <end position="625"/>
    </location>
</feature>
<dbReference type="GO" id="GO:0000902">
    <property type="term" value="P:cell morphogenesis"/>
    <property type="evidence" value="ECO:0007669"/>
    <property type="project" value="TreeGrafter"/>
</dbReference>
<dbReference type="Pfam" id="PF01049">
    <property type="entry name" value="CADH_Y-type_LIR"/>
    <property type="match status" value="1"/>
</dbReference>
<feature type="domain" description="Cadherin" evidence="17">
    <location>
        <begin position="79"/>
        <end position="156"/>
    </location>
</feature>
<evidence type="ECO:0000256" key="10">
    <source>
        <dbReference type="ARBA" id="ARBA00023136"/>
    </source>
</evidence>
<dbReference type="InterPro" id="IPR000233">
    <property type="entry name" value="Cadherin_Y-type_LIR"/>
</dbReference>
<dbReference type="PROSITE" id="PS50268">
    <property type="entry name" value="CADHERIN_2"/>
    <property type="match status" value="5"/>
</dbReference>
<dbReference type="Gene3D" id="2.60.40.60">
    <property type="entry name" value="Cadherins"/>
    <property type="match status" value="5"/>
</dbReference>
<dbReference type="GO" id="GO:0008013">
    <property type="term" value="F:beta-catenin binding"/>
    <property type="evidence" value="ECO:0007669"/>
    <property type="project" value="TreeGrafter"/>
</dbReference>
<feature type="domain" description="Cadherin" evidence="17">
    <location>
        <begin position="378"/>
        <end position="479"/>
    </location>
</feature>
<dbReference type="SMART" id="SM00112">
    <property type="entry name" value="CA"/>
    <property type="match status" value="5"/>
</dbReference>